<evidence type="ECO:0000313" key="3">
    <source>
        <dbReference type="Proteomes" id="UP000250557"/>
    </source>
</evidence>
<dbReference type="Proteomes" id="UP000250557">
    <property type="component" value="Chromosome"/>
</dbReference>
<evidence type="ECO:0000313" key="4">
    <source>
        <dbReference type="Proteomes" id="UP000663940"/>
    </source>
</evidence>
<dbReference type="RefSeq" id="WP_112656839.1">
    <property type="nucleotide sequence ID" value="NZ_CP043451.1"/>
</dbReference>
<accession>A0AAE6MHF0</accession>
<evidence type="ECO:0000313" key="1">
    <source>
        <dbReference type="EMBL" id="QEM03112.1"/>
    </source>
</evidence>
<sequence>MKIEQDKEQFTPLLLQISALLTKAREAQDPAQLLYEKNFRAPLFQLEALSRIYSSTGPKKKRFTKLKIKFKRLEDLLGQIDYFDAFAKQFSGNARIPETVLAYFQSNKEKSMQELNKVLKDKGWLDGSQVSKIGTRITKVDWKPKAEHHARLLDLYQTETGRIKNFADGEQVSFNDIEAGIHEFRRKLRWLSIYAQALRGCIKLVAVEKERTFLKNYVTDEVAGSPYNKLPPPENERFYPLALSKYDFYALSWMIEKLGILKDQGLAILALSKAIKETDKIKDDREVIIRADQYLGDQAIALDNVLADANKIKDQFFKDRVLENLVI</sequence>
<proteinExistence type="predicted"/>
<name>A0AAE6MHF0_9SPHI</name>
<reference evidence="1 3" key="1">
    <citation type="submission" date="2019-08" db="EMBL/GenBank/DDBJ databases">
        <title>Comparative genome analysis confer to the adaptation heavy metal polluted environment.</title>
        <authorList>
            <person name="Li Y."/>
        </authorList>
    </citation>
    <scope>NUCLEOTIDE SEQUENCE [LARGE SCALE GENOMIC DNA]</scope>
    <source>
        <strain evidence="1 3">P2</strain>
    </source>
</reference>
<evidence type="ECO:0000313" key="2">
    <source>
        <dbReference type="EMBL" id="QTE48135.1"/>
    </source>
</evidence>
<protein>
    <submittedName>
        <fullName evidence="1">Uncharacterized protein</fullName>
    </submittedName>
</protein>
<dbReference type="EMBL" id="CP043451">
    <property type="protein sequence ID" value="QEM03112.1"/>
    <property type="molecule type" value="Genomic_DNA"/>
</dbReference>
<keyword evidence="4" id="KW-1185">Reference proteome</keyword>
<dbReference type="AlphaFoldDB" id="A0AAE6MHF0"/>
<organism evidence="1 3">
    <name type="scientific">Mucilaginibacter rubeus</name>
    <dbReference type="NCBI Taxonomy" id="2027860"/>
    <lineage>
        <taxon>Bacteria</taxon>
        <taxon>Pseudomonadati</taxon>
        <taxon>Bacteroidota</taxon>
        <taxon>Sphingobacteriia</taxon>
        <taxon>Sphingobacteriales</taxon>
        <taxon>Sphingobacteriaceae</taxon>
        <taxon>Mucilaginibacter</taxon>
    </lineage>
</organism>
<dbReference type="Proteomes" id="UP000663940">
    <property type="component" value="Chromosome"/>
</dbReference>
<dbReference type="EMBL" id="CP071880">
    <property type="protein sequence ID" value="QTE48135.1"/>
    <property type="molecule type" value="Genomic_DNA"/>
</dbReference>
<reference evidence="2 4" key="2">
    <citation type="submission" date="2021-03" db="EMBL/GenBank/DDBJ databases">
        <title>Mucilaginibacter strains isolated from gold and copper mining confer multi heavy-metal resistance.</title>
        <authorList>
            <person name="Li Y."/>
        </authorList>
    </citation>
    <scope>NUCLEOTIDE SEQUENCE [LARGE SCALE GENOMIC DNA]</scope>
    <source>
        <strain evidence="2 4">P2-4</strain>
    </source>
</reference>
<gene>
    <name evidence="1" type="ORF">DIU31_006095</name>
    <name evidence="2" type="ORF">J3L21_21610</name>
</gene>